<proteinExistence type="predicted"/>
<dbReference type="Proteomes" id="UP000688947">
    <property type="component" value="Unassembled WGS sequence"/>
</dbReference>
<feature type="non-terminal residue" evidence="1">
    <location>
        <position position="1"/>
    </location>
</feature>
<protein>
    <submittedName>
        <fullName evidence="1">Uncharacterized protein</fullName>
    </submittedName>
</protein>
<dbReference type="AlphaFoldDB" id="A0A8T1TQ67"/>
<evidence type="ECO:0000313" key="1">
    <source>
        <dbReference type="EMBL" id="KAG6945396.1"/>
    </source>
</evidence>
<dbReference type="OrthoDB" id="117816at2759"/>
<dbReference type="PANTHER" id="PTHR33889">
    <property type="entry name" value="OS04G0681850 PROTEIN"/>
    <property type="match status" value="1"/>
</dbReference>
<dbReference type="EMBL" id="JAENGZ010001981">
    <property type="protein sequence ID" value="KAG6945396.1"/>
    <property type="molecule type" value="Genomic_DNA"/>
</dbReference>
<gene>
    <name evidence="1" type="ORF">JG687_00017318</name>
</gene>
<sequence>FSFFFPLHLHNYSGSTENIPKANLTDEQPRRILDELLKQSVGGELLHGVQACVAREFCCSNASIGLMWCRYRETEANDGLGEWKSRIKQNSGRKKKDRDEIAARIRAAPIEERKL</sequence>
<name>A0A8T1TQ67_9STRA</name>
<evidence type="ECO:0000313" key="2">
    <source>
        <dbReference type="Proteomes" id="UP000688947"/>
    </source>
</evidence>
<reference evidence="1" key="1">
    <citation type="submission" date="2021-01" db="EMBL/GenBank/DDBJ databases">
        <title>Phytophthora aleatoria, a newly-described species from Pinus radiata is distinct from Phytophthora cactorum isolates based on comparative genomics.</title>
        <authorList>
            <person name="Mcdougal R."/>
            <person name="Panda P."/>
            <person name="Williams N."/>
            <person name="Studholme D.J."/>
        </authorList>
    </citation>
    <scope>NUCLEOTIDE SEQUENCE</scope>
    <source>
        <strain evidence="1">NZFS 3830</strain>
    </source>
</reference>
<organism evidence="1 2">
    <name type="scientific">Phytophthora cactorum</name>
    <dbReference type="NCBI Taxonomy" id="29920"/>
    <lineage>
        <taxon>Eukaryota</taxon>
        <taxon>Sar</taxon>
        <taxon>Stramenopiles</taxon>
        <taxon>Oomycota</taxon>
        <taxon>Peronosporomycetes</taxon>
        <taxon>Peronosporales</taxon>
        <taxon>Peronosporaceae</taxon>
        <taxon>Phytophthora</taxon>
    </lineage>
</organism>
<accession>A0A8T1TQ67</accession>
<dbReference type="PANTHER" id="PTHR33889:SF7">
    <property type="entry name" value="OS04G0681850 PROTEIN"/>
    <property type="match status" value="1"/>
</dbReference>
<comment type="caution">
    <text evidence="1">The sequence shown here is derived from an EMBL/GenBank/DDBJ whole genome shotgun (WGS) entry which is preliminary data.</text>
</comment>